<evidence type="ECO:0000259" key="5">
    <source>
        <dbReference type="PROSITE" id="PS50975"/>
    </source>
</evidence>
<dbReference type="Gene3D" id="3.30.470.20">
    <property type="entry name" value="ATP-grasp fold, B domain"/>
    <property type="match status" value="1"/>
</dbReference>
<dbReference type="InterPro" id="IPR052032">
    <property type="entry name" value="ATP-dep_AA_Ligase"/>
</dbReference>
<dbReference type="InterPro" id="IPR011761">
    <property type="entry name" value="ATP-grasp"/>
</dbReference>
<name>A0ABW5ZX42_9FLAO</name>
<keyword evidence="2 4" id="KW-0547">Nucleotide-binding</keyword>
<evidence type="ECO:0000256" key="3">
    <source>
        <dbReference type="ARBA" id="ARBA00022840"/>
    </source>
</evidence>
<reference evidence="7" key="1">
    <citation type="journal article" date="2019" name="Int. J. Syst. Evol. Microbiol.">
        <title>The Global Catalogue of Microorganisms (GCM) 10K type strain sequencing project: providing services to taxonomists for standard genome sequencing and annotation.</title>
        <authorList>
            <consortium name="The Broad Institute Genomics Platform"/>
            <consortium name="The Broad Institute Genome Sequencing Center for Infectious Disease"/>
            <person name="Wu L."/>
            <person name="Ma J."/>
        </authorList>
    </citation>
    <scope>NUCLEOTIDE SEQUENCE [LARGE SCALE GENOMIC DNA]</scope>
    <source>
        <strain evidence="7">KCTC 32514</strain>
    </source>
</reference>
<evidence type="ECO:0000256" key="2">
    <source>
        <dbReference type="ARBA" id="ARBA00022741"/>
    </source>
</evidence>
<organism evidence="6 7">
    <name type="scientific">Psychroserpens luteus</name>
    <dbReference type="NCBI Taxonomy" id="1434066"/>
    <lineage>
        <taxon>Bacteria</taxon>
        <taxon>Pseudomonadati</taxon>
        <taxon>Bacteroidota</taxon>
        <taxon>Flavobacteriia</taxon>
        <taxon>Flavobacteriales</taxon>
        <taxon>Flavobacteriaceae</taxon>
        <taxon>Psychroserpens</taxon>
    </lineage>
</organism>
<dbReference type="PROSITE" id="PS50975">
    <property type="entry name" value="ATP_GRASP"/>
    <property type="match status" value="1"/>
</dbReference>
<evidence type="ECO:0000313" key="6">
    <source>
        <dbReference type="EMBL" id="MFD2916307.1"/>
    </source>
</evidence>
<dbReference type="Proteomes" id="UP001597548">
    <property type="component" value="Unassembled WGS sequence"/>
</dbReference>
<comment type="caution">
    <text evidence="6">The sequence shown here is derived from an EMBL/GenBank/DDBJ whole genome shotgun (WGS) entry which is preliminary data.</text>
</comment>
<keyword evidence="1" id="KW-0436">Ligase</keyword>
<dbReference type="InterPro" id="IPR013815">
    <property type="entry name" value="ATP_grasp_subdomain_1"/>
</dbReference>
<proteinExistence type="predicted"/>
<sequence>MTVRQNILIPDGDSTWALSVIQCLAQVKKYNIFVLSNKKRTATKFSKYTSYYQFYDRPDDSGWVDIINSEIEKNAISVVLPIAEQEILFTIKNKDEISSLAKIIPLPGLKDFEIAIDKNKLSEFSKSHGIPHPNSFFIASETDKQEVLSQIQFPILIKPLDLKGGDGIKKINSEEKFQKYLKKANHLILVQEYIEGYDIDCSVLCLNGKVLSYTIQKGNLKGHSAFAPQLAFDFLQNDEVLDVAKLTMSKLNWSGIAHLDLRYDAKTKDYKLIEINARFWGSIEGSMFAGINFPHNVIQLALNQELVDDDYKAIHHMRFKGVLKTIKRNPLFVFRRKYLMNNTEARSFFKDPLPTLYKFREWLGRRLDSI</sequence>
<dbReference type="SUPFAM" id="SSF56059">
    <property type="entry name" value="Glutathione synthetase ATP-binding domain-like"/>
    <property type="match status" value="1"/>
</dbReference>
<dbReference type="Gene3D" id="3.40.50.20">
    <property type="match status" value="1"/>
</dbReference>
<protein>
    <submittedName>
        <fullName evidence="6">ATP-grasp domain-containing protein</fullName>
    </submittedName>
</protein>
<accession>A0ABW5ZX42</accession>
<dbReference type="PANTHER" id="PTHR43585">
    <property type="entry name" value="FUMIPYRROLE BIOSYNTHESIS PROTEIN C"/>
    <property type="match status" value="1"/>
</dbReference>
<dbReference type="RefSeq" id="WP_194508311.1">
    <property type="nucleotide sequence ID" value="NZ_JADILU010000004.1"/>
</dbReference>
<evidence type="ECO:0000256" key="4">
    <source>
        <dbReference type="PROSITE-ProRule" id="PRU00409"/>
    </source>
</evidence>
<feature type="domain" description="ATP-grasp" evidence="5">
    <location>
        <begin position="122"/>
        <end position="302"/>
    </location>
</feature>
<dbReference type="EMBL" id="JBHUOS010000009">
    <property type="protein sequence ID" value="MFD2916307.1"/>
    <property type="molecule type" value="Genomic_DNA"/>
</dbReference>
<keyword evidence="7" id="KW-1185">Reference proteome</keyword>
<evidence type="ECO:0000256" key="1">
    <source>
        <dbReference type="ARBA" id="ARBA00022598"/>
    </source>
</evidence>
<dbReference type="Pfam" id="PF15632">
    <property type="entry name" value="ATPgrasp_Ter"/>
    <property type="match status" value="1"/>
</dbReference>
<dbReference type="PANTHER" id="PTHR43585:SF2">
    <property type="entry name" value="ATP-GRASP ENZYME FSQD"/>
    <property type="match status" value="1"/>
</dbReference>
<keyword evidence="3 4" id="KW-0067">ATP-binding</keyword>
<gene>
    <name evidence="6" type="ORF">ACFS29_11695</name>
</gene>
<dbReference type="Gene3D" id="3.30.1490.20">
    <property type="entry name" value="ATP-grasp fold, A domain"/>
    <property type="match status" value="1"/>
</dbReference>
<evidence type="ECO:0000313" key="7">
    <source>
        <dbReference type="Proteomes" id="UP001597548"/>
    </source>
</evidence>